<sequence>MNLQTVLLILVHAMTVLYAAPLDHNVINPRGLDDISIHARADSASRNVHVVEIQFPTASGTQQYTVPRNDLPPHIEAQVESRLRNAFVRGFPLFDASWKFTFRNDYHGTENVLVLEAEFRGIGQCSDRWCRIEVDQQGNVRVDVDVRLSSR</sequence>
<organism evidence="2 3">
    <name type="scientific">Lentinula guzmanii</name>
    <dbReference type="NCBI Taxonomy" id="2804957"/>
    <lineage>
        <taxon>Eukaryota</taxon>
        <taxon>Fungi</taxon>
        <taxon>Dikarya</taxon>
        <taxon>Basidiomycota</taxon>
        <taxon>Agaricomycotina</taxon>
        <taxon>Agaricomycetes</taxon>
        <taxon>Agaricomycetidae</taxon>
        <taxon>Agaricales</taxon>
        <taxon>Marasmiineae</taxon>
        <taxon>Omphalotaceae</taxon>
        <taxon>Lentinula</taxon>
    </lineage>
</organism>
<keyword evidence="3" id="KW-1185">Reference proteome</keyword>
<protein>
    <submittedName>
        <fullName evidence="2">Uncharacterized protein</fullName>
    </submittedName>
</protein>
<evidence type="ECO:0000313" key="2">
    <source>
        <dbReference type="EMBL" id="KAJ3710887.1"/>
    </source>
</evidence>
<evidence type="ECO:0000256" key="1">
    <source>
        <dbReference type="SAM" id="SignalP"/>
    </source>
</evidence>
<feature type="signal peptide" evidence="1">
    <location>
        <begin position="1"/>
        <end position="19"/>
    </location>
</feature>
<evidence type="ECO:0000313" key="3">
    <source>
        <dbReference type="Proteomes" id="UP001176059"/>
    </source>
</evidence>
<keyword evidence="1" id="KW-0732">Signal</keyword>
<proteinExistence type="predicted"/>
<reference evidence="2" key="2">
    <citation type="journal article" date="2023" name="Proc. Natl. Acad. Sci. U.S.A.">
        <title>A global phylogenomic analysis of the shiitake genus Lentinula.</title>
        <authorList>
            <person name="Sierra-Patev S."/>
            <person name="Min B."/>
            <person name="Naranjo-Ortiz M."/>
            <person name="Looney B."/>
            <person name="Konkel Z."/>
            <person name="Slot J.C."/>
            <person name="Sakamoto Y."/>
            <person name="Steenwyk J.L."/>
            <person name="Rokas A."/>
            <person name="Carro J."/>
            <person name="Camarero S."/>
            <person name="Ferreira P."/>
            <person name="Molpeceres G."/>
            <person name="Ruiz-Duenas F.J."/>
            <person name="Serrano A."/>
            <person name="Henrissat B."/>
            <person name="Drula E."/>
            <person name="Hughes K.W."/>
            <person name="Mata J.L."/>
            <person name="Ishikawa N.K."/>
            <person name="Vargas-Isla R."/>
            <person name="Ushijima S."/>
            <person name="Smith C.A."/>
            <person name="Donoghue J."/>
            <person name="Ahrendt S."/>
            <person name="Andreopoulos W."/>
            <person name="He G."/>
            <person name="LaButti K."/>
            <person name="Lipzen A."/>
            <person name="Ng V."/>
            <person name="Riley R."/>
            <person name="Sandor L."/>
            <person name="Barry K."/>
            <person name="Martinez A.T."/>
            <person name="Xiao Y."/>
            <person name="Gibbons J.G."/>
            <person name="Terashima K."/>
            <person name="Grigoriev I.V."/>
            <person name="Hibbett D."/>
        </authorList>
    </citation>
    <scope>NUCLEOTIDE SEQUENCE</scope>
    <source>
        <strain evidence="2">ET3784</strain>
    </source>
</reference>
<comment type="caution">
    <text evidence="2">The sequence shown here is derived from an EMBL/GenBank/DDBJ whole genome shotgun (WGS) entry which is preliminary data.</text>
</comment>
<feature type="chain" id="PRO_5041403262" evidence="1">
    <location>
        <begin position="20"/>
        <end position="151"/>
    </location>
</feature>
<gene>
    <name evidence="2" type="ORF">DFJ43DRAFT_1108521</name>
</gene>
<reference evidence="2" key="1">
    <citation type="submission" date="2022-08" db="EMBL/GenBank/DDBJ databases">
        <authorList>
            <consortium name="DOE Joint Genome Institute"/>
            <person name="Min B."/>
            <person name="Sierra-Patev S."/>
            <person name="Naranjo-Ortiz M."/>
            <person name="Looney B."/>
            <person name="Konkel Z."/>
            <person name="Slot J.C."/>
            <person name="Sakamoto Y."/>
            <person name="Steenwyk J.L."/>
            <person name="Rokas A."/>
            <person name="Carro J."/>
            <person name="Camarero S."/>
            <person name="Ferreira P."/>
            <person name="Molpeceres G."/>
            <person name="Ruiz-duenas F.J."/>
            <person name="Serrano A."/>
            <person name="Henrissat B."/>
            <person name="Drula E."/>
            <person name="Hughes K.W."/>
            <person name="Mata J.L."/>
            <person name="Ishikawa N.K."/>
            <person name="Vargas-Isla R."/>
            <person name="Ushijima S."/>
            <person name="Smith C.A."/>
            <person name="Ahrendt S."/>
            <person name="Andreopoulos W."/>
            <person name="He G."/>
            <person name="LaButti K."/>
            <person name="Lipzen A."/>
            <person name="Ng V."/>
            <person name="Riley R."/>
            <person name="Sandor L."/>
            <person name="Barry K."/>
            <person name="Martinez A.T."/>
            <person name="Xiao Y."/>
            <person name="Gibbons J.G."/>
            <person name="Terashima K."/>
            <person name="Hibbett D.S."/>
            <person name="Grigoriev I.V."/>
        </authorList>
    </citation>
    <scope>NUCLEOTIDE SEQUENCE</scope>
    <source>
        <strain evidence="2">ET3784</strain>
    </source>
</reference>
<name>A0AA38MU63_9AGAR</name>
<accession>A0AA38MU63</accession>
<dbReference type="AlphaFoldDB" id="A0AA38MU63"/>
<dbReference type="EMBL" id="JANVFO010000130">
    <property type="protein sequence ID" value="KAJ3710887.1"/>
    <property type="molecule type" value="Genomic_DNA"/>
</dbReference>
<dbReference type="Proteomes" id="UP001176059">
    <property type="component" value="Unassembled WGS sequence"/>
</dbReference>